<feature type="region of interest" description="Disordered" evidence="1">
    <location>
        <begin position="1"/>
        <end position="147"/>
    </location>
</feature>
<dbReference type="AlphaFoldDB" id="A0A6A6SCK9"/>
<protein>
    <submittedName>
        <fullName evidence="2">Uncharacterized protein</fullName>
    </submittedName>
</protein>
<dbReference type="EMBL" id="MU006779">
    <property type="protein sequence ID" value="KAF2643914.1"/>
    <property type="molecule type" value="Genomic_DNA"/>
</dbReference>
<organism evidence="2 3">
    <name type="scientific">Massarina eburnea CBS 473.64</name>
    <dbReference type="NCBI Taxonomy" id="1395130"/>
    <lineage>
        <taxon>Eukaryota</taxon>
        <taxon>Fungi</taxon>
        <taxon>Dikarya</taxon>
        <taxon>Ascomycota</taxon>
        <taxon>Pezizomycotina</taxon>
        <taxon>Dothideomycetes</taxon>
        <taxon>Pleosporomycetidae</taxon>
        <taxon>Pleosporales</taxon>
        <taxon>Massarineae</taxon>
        <taxon>Massarinaceae</taxon>
        <taxon>Massarina</taxon>
    </lineage>
</organism>
<proteinExistence type="predicted"/>
<accession>A0A6A6SCK9</accession>
<feature type="compositionally biased region" description="Basic and acidic residues" evidence="1">
    <location>
        <begin position="91"/>
        <end position="115"/>
    </location>
</feature>
<dbReference type="Proteomes" id="UP000799753">
    <property type="component" value="Unassembled WGS sequence"/>
</dbReference>
<keyword evidence="3" id="KW-1185">Reference proteome</keyword>
<feature type="compositionally biased region" description="Polar residues" evidence="1">
    <location>
        <begin position="52"/>
        <end position="65"/>
    </location>
</feature>
<evidence type="ECO:0000256" key="1">
    <source>
        <dbReference type="SAM" id="MobiDB-lite"/>
    </source>
</evidence>
<sequence length="293" mass="33077">MSLYPSRPASRPTNYQSEDADQNVRPGGALQERRRYTPVEHGASDQLPSVLRSRSISHSNTQEGRSSWIPPDVVPGPAAQGYTEYAYRGQATRDQRREDYRGETPRAPAELDSRGRPVRRQSSNENTRPRAASTGFASRRDVSRGGPVPLGERPEFIIVGLFVLRLAKRVIERLDSYPERRADLAWIDSFLTYYRADDDLAELRGAAMDEFAKTNPAIISHFIKQPRYPIAFMEVDPTPRGREVRRLTDKEARDMVDFADAAAEWGSNVKLPGNERDRMEAIAAQRKIALYGS</sequence>
<dbReference type="OrthoDB" id="3793308at2759"/>
<name>A0A6A6SCK9_9PLEO</name>
<evidence type="ECO:0000313" key="2">
    <source>
        <dbReference type="EMBL" id="KAF2643914.1"/>
    </source>
</evidence>
<evidence type="ECO:0000313" key="3">
    <source>
        <dbReference type="Proteomes" id="UP000799753"/>
    </source>
</evidence>
<reference evidence="2" key="1">
    <citation type="journal article" date="2020" name="Stud. Mycol.">
        <title>101 Dothideomycetes genomes: a test case for predicting lifestyles and emergence of pathogens.</title>
        <authorList>
            <person name="Haridas S."/>
            <person name="Albert R."/>
            <person name="Binder M."/>
            <person name="Bloem J."/>
            <person name="Labutti K."/>
            <person name="Salamov A."/>
            <person name="Andreopoulos B."/>
            <person name="Baker S."/>
            <person name="Barry K."/>
            <person name="Bills G."/>
            <person name="Bluhm B."/>
            <person name="Cannon C."/>
            <person name="Castanera R."/>
            <person name="Culley D."/>
            <person name="Daum C."/>
            <person name="Ezra D."/>
            <person name="Gonzalez J."/>
            <person name="Henrissat B."/>
            <person name="Kuo A."/>
            <person name="Liang C."/>
            <person name="Lipzen A."/>
            <person name="Lutzoni F."/>
            <person name="Magnuson J."/>
            <person name="Mondo S."/>
            <person name="Nolan M."/>
            <person name="Ohm R."/>
            <person name="Pangilinan J."/>
            <person name="Park H.-J."/>
            <person name="Ramirez L."/>
            <person name="Alfaro M."/>
            <person name="Sun H."/>
            <person name="Tritt A."/>
            <person name="Yoshinaga Y."/>
            <person name="Zwiers L.-H."/>
            <person name="Turgeon B."/>
            <person name="Goodwin S."/>
            <person name="Spatafora J."/>
            <person name="Crous P."/>
            <person name="Grigoriev I."/>
        </authorList>
    </citation>
    <scope>NUCLEOTIDE SEQUENCE</scope>
    <source>
        <strain evidence="2">CBS 473.64</strain>
    </source>
</reference>
<gene>
    <name evidence="2" type="ORF">P280DRAFT_392959</name>
</gene>